<dbReference type="Proteomes" id="UP000604341">
    <property type="component" value="Unassembled WGS sequence"/>
</dbReference>
<keyword evidence="2" id="KW-1185">Reference proteome</keyword>
<name>A0ABQ2FQ02_9DEIO</name>
<protein>
    <recommendedName>
        <fullName evidence="3">DUF4158 domain-containing protein</fullName>
    </recommendedName>
</protein>
<gene>
    <name evidence="1" type="ORF">GCM10010844_37980</name>
</gene>
<reference evidence="2" key="1">
    <citation type="journal article" date="2019" name="Int. J. Syst. Evol. Microbiol.">
        <title>The Global Catalogue of Microorganisms (GCM) 10K type strain sequencing project: providing services to taxonomists for standard genome sequencing and annotation.</title>
        <authorList>
            <consortium name="The Broad Institute Genomics Platform"/>
            <consortium name="The Broad Institute Genome Sequencing Center for Infectious Disease"/>
            <person name="Wu L."/>
            <person name="Ma J."/>
        </authorList>
    </citation>
    <scope>NUCLEOTIDE SEQUENCE [LARGE SCALE GENOMIC DNA]</scope>
    <source>
        <strain evidence="2">JCM 19173</strain>
    </source>
</reference>
<evidence type="ECO:0008006" key="3">
    <source>
        <dbReference type="Google" id="ProtNLM"/>
    </source>
</evidence>
<comment type="caution">
    <text evidence="1">The sequence shown here is derived from an EMBL/GenBank/DDBJ whole genome shotgun (WGS) entry which is preliminary data.</text>
</comment>
<proteinExistence type="predicted"/>
<sequence length="62" mass="7201">MADGMNLSHLRPHEVDLILRHWDRGRLVIEIQRLSGRPQHVVQAVIAQHRDYTPGKGRGRRT</sequence>
<organism evidence="1 2">
    <name type="scientific">Deinococcus radiotolerans</name>
    <dbReference type="NCBI Taxonomy" id="1309407"/>
    <lineage>
        <taxon>Bacteria</taxon>
        <taxon>Thermotogati</taxon>
        <taxon>Deinococcota</taxon>
        <taxon>Deinococci</taxon>
        <taxon>Deinococcales</taxon>
        <taxon>Deinococcaceae</taxon>
        <taxon>Deinococcus</taxon>
    </lineage>
</organism>
<accession>A0ABQ2FQ02</accession>
<dbReference type="EMBL" id="BMPE01000021">
    <property type="protein sequence ID" value="GGL15506.1"/>
    <property type="molecule type" value="Genomic_DNA"/>
</dbReference>
<evidence type="ECO:0000313" key="1">
    <source>
        <dbReference type="EMBL" id="GGL15506.1"/>
    </source>
</evidence>
<evidence type="ECO:0000313" key="2">
    <source>
        <dbReference type="Proteomes" id="UP000604341"/>
    </source>
</evidence>